<protein>
    <recommendedName>
        <fullName evidence="1">Inhibitor I9 domain-containing protein</fullName>
    </recommendedName>
</protein>
<reference evidence="2 4" key="1">
    <citation type="journal article" date="2018" name="MBio">
        <title>Comparative Genomics Reveals the Core Gene Toolbox for the Fungus-Insect Symbiosis.</title>
        <authorList>
            <person name="Wang Y."/>
            <person name="Stata M."/>
            <person name="Wang W."/>
            <person name="Stajich J.E."/>
            <person name="White M.M."/>
            <person name="Moncalvo J.M."/>
        </authorList>
    </citation>
    <scope>NUCLEOTIDE SEQUENCE [LARGE SCALE GENOMIC DNA]</scope>
    <source>
        <strain evidence="2 4">SC-DP-2</strain>
    </source>
</reference>
<dbReference type="AlphaFoldDB" id="A0A2T9Z330"/>
<gene>
    <name evidence="3" type="ORF">BB560_003867</name>
    <name evidence="2" type="ORF">BB560_005567</name>
</gene>
<accession>A0A2T9Z330</accession>
<evidence type="ECO:0000313" key="2">
    <source>
        <dbReference type="EMBL" id="PVU99000.1"/>
    </source>
</evidence>
<dbReference type="InterPro" id="IPR037045">
    <property type="entry name" value="S8pro/Inhibitor_I9_sf"/>
</dbReference>
<dbReference type="EMBL" id="MBFS01002323">
    <property type="protein sequence ID" value="PVU99000.1"/>
    <property type="molecule type" value="Genomic_DNA"/>
</dbReference>
<evidence type="ECO:0000313" key="4">
    <source>
        <dbReference type="Proteomes" id="UP000245609"/>
    </source>
</evidence>
<comment type="caution">
    <text evidence="2">The sequence shown here is derived from an EMBL/GenBank/DDBJ whole genome shotgun (WGS) entry which is preliminary data.</text>
</comment>
<organism evidence="2 4">
    <name type="scientific">Smittium megazygosporum</name>
    <dbReference type="NCBI Taxonomy" id="133381"/>
    <lineage>
        <taxon>Eukaryota</taxon>
        <taxon>Fungi</taxon>
        <taxon>Fungi incertae sedis</taxon>
        <taxon>Zoopagomycota</taxon>
        <taxon>Kickxellomycotina</taxon>
        <taxon>Harpellomycetes</taxon>
        <taxon>Harpellales</taxon>
        <taxon>Legeriomycetaceae</taxon>
        <taxon>Smittium</taxon>
    </lineage>
</organism>
<evidence type="ECO:0000313" key="3">
    <source>
        <dbReference type="EMBL" id="PVV01703.1"/>
    </source>
</evidence>
<name>A0A2T9Z330_9FUNG</name>
<dbReference type="InterPro" id="IPR010259">
    <property type="entry name" value="S8pro/Inhibitor_I9"/>
</dbReference>
<dbReference type="Gene3D" id="3.30.70.80">
    <property type="entry name" value="Peptidase S8 propeptide/proteinase inhibitor I9"/>
    <property type="match status" value="1"/>
</dbReference>
<dbReference type="EMBL" id="MBFS01000877">
    <property type="protein sequence ID" value="PVV01703.1"/>
    <property type="molecule type" value="Genomic_DNA"/>
</dbReference>
<evidence type="ECO:0000259" key="1">
    <source>
        <dbReference type="Pfam" id="PF05922"/>
    </source>
</evidence>
<feature type="domain" description="Inhibitor I9" evidence="1">
    <location>
        <begin position="5"/>
        <end position="71"/>
    </location>
</feature>
<dbReference type="Pfam" id="PF05922">
    <property type="entry name" value="Inhibitor_I9"/>
    <property type="match status" value="1"/>
</dbReference>
<dbReference type="SUPFAM" id="SSF54897">
    <property type="entry name" value="Protease propeptides/inhibitors"/>
    <property type="match status" value="1"/>
</dbReference>
<dbReference type="OrthoDB" id="5518345at2759"/>
<sequence length="72" mass="7842">MMKKYIVVFKESCKGSLQDNSISSIAALGADVGDRLGIVNGLSVSMSEETAEKVKKLDTVEYIEEDQIVTTQ</sequence>
<keyword evidence="4" id="KW-1185">Reference proteome</keyword>
<proteinExistence type="predicted"/>
<dbReference type="Proteomes" id="UP000245609">
    <property type="component" value="Unassembled WGS sequence"/>
</dbReference>